<sequence length="100" mass="10775">MYVRIKKAFEYRNERGEKITAPRGWIGELPEEHGKAALASGHAVPGDPRALPGEPPVGDEPDLDAMTRAELDKLAAERGIDVSKAKNKDEVIAALRSSAA</sequence>
<evidence type="ECO:0008006" key="4">
    <source>
        <dbReference type="Google" id="ProtNLM"/>
    </source>
</evidence>
<dbReference type="Proteomes" id="UP001055247">
    <property type="component" value="Unassembled WGS sequence"/>
</dbReference>
<accession>A0AAV4ZJ50</accession>
<reference evidence="2" key="2">
    <citation type="submission" date="2021-08" db="EMBL/GenBank/DDBJ databases">
        <authorList>
            <person name="Tani A."/>
            <person name="Ola A."/>
            <person name="Ogura Y."/>
            <person name="Katsura K."/>
            <person name="Hayashi T."/>
        </authorList>
    </citation>
    <scope>NUCLEOTIDE SEQUENCE</scope>
    <source>
        <strain evidence="2">DSM 16372</strain>
    </source>
</reference>
<protein>
    <recommendedName>
        <fullName evidence="4">Rho termination factor N-terminal domain-containing protein</fullName>
    </recommendedName>
</protein>
<evidence type="ECO:0000256" key="1">
    <source>
        <dbReference type="SAM" id="MobiDB-lite"/>
    </source>
</evidence>
<dbReference type="AlphaFoldDB" id="A0AAV4ZJ50"/>
<evidence type="ECO:0000313" key="3">
    <source>
        <dbReference type="Proteomes" id="UP001055247"/>
    </source>
</evidence>
<dbReference type="EMBL" id="BPQO01000006">
    <property type="protein sequence ID" value="GJD88187.1"/>
    <property type="molecule type" value="Genomic_DNA"/>
</dbReference>
<comment type="caution">
    <text evidence="2">The sequence shown here is derived from an EMBL/GenBank/DDBJ whole genome shotgun (WGS) entry which is preliminary data.</text>
</comment>
<gene>
    <name evidence="2" type="ORF">BHAOGJBA_1700</name>
</gene>
<feature type="region of interest" description="Disordered" evidence="1">
    <location>
        <begin position="39"/>
        <end position="61"/>
    </location>
</feature>
<reference evidence="2" key="1">
    <citation type="journal article" date="2016" name="Front. Microbiol.">
        <title>Genome Sequence of the Piezophilic, Mesophilic Sulfate-Reducing Bacterium Desulfovibrio indicus J2T.</title>
        <authorList>
            <person name="Cao J."/>
            <person name="Maignien L."/>
            <person name="Shao Z."/>
            <person name="Alain K."/>
            <person name="Jebbar M."/>
        </authorList>
    </citation>
    <scope>NUCLEOTIDE SEQUENCE</scope>
    <source>
        <strain evidence="2">DSM 16372</strain>
    </source>
</reference>
<evidence type="ECO:0000313" key="2">
    <source>
        <dbReference type="EMBL" id="GJD88187.1"/>
    </source>
</evidence>
<name>A0AAV4ZJ50_9HYPH</name>
<dbReference type="RefSeq" id="WP_066919544.1">
    <property type="nucleotide sequence ID" value="NZ_BPQO01000006.1"/>
</dbReference>
<keyword evidence="3" id="KW-1185">Reference proteome</keyword>
<organism evidence="2 3">
    <name type="scientific">Methylobacterium hispanicum</name>
    <dbReference type="NCBI Taxonomy" id="270350"/>
    <lineage>
        <taxon>Bacteria</taxon>
        <taxon>Pseudomonadati</taxon>
        <taxon>Pseudomonadota</taxon>
        <taxon>Alphaproteobacteria</taxon>
        <taxon>Hyphomicrobiales</taxon>
        <taxon>Methylobacteriaceae</taxon>
        <taxon>Methylobacterium</taxon>
    </lineage>
</organism>
<proteinExistence type="predicted"/>